<reference evidence="9 10" key="1">
    <citation type="submission" date="2019-09" db="EMBL/GenBank/DDBJ databases">
        <title>A chromosome-level genome assembly of the Chinese tupelo Nyssa sinensis.</title>
        <authorList>
            <person name="Yang X."/>
            <person name="Kang M."/>
            <person name="Yang Y."/>
            <person name="Xiong H."/>
            <person name="Wang M."/>
            <person name="Zhang Z."/>
            <person name="Wang Z."/>
            <person name="Wu H."/>
            <person name="Ma T."/>
            <person name="Liu J."/>
            <person name="Xi Z."/>
        </authorList>
    </citation>
    <scope>NUCLEOTIDE SEQUENCE [LARGE SCALE GENOMIC DNA]</scope>
    <source>
        <strain evidence="9">J267</strain>
        <tissue evidence="9">Leaf</tissue>
    </source>
</reference>
<dbReference type="OrthoDB" id="409173at2759"/>
<evidence type="ECO:0000256" key="1">
    <source>
        <dbReference type="ARBA" id="ARBA00004141"/>
    </source>
</evidence>
<dbReference type="InterPro" id="IPR001046">
    <property type="entry name" value="NRAMP_fam"/>
</dbReference>
<feature type="transmembrane region" description="Helical" evidence="8">
    <location>
        <begin position="59"/>
        <end position="79"/>
    </location>
</feature>
<evidence type="ECO:0000256" key="3">
    <source>
        <dbReference type="ARBA" id="ARBA00022448"/>
    </source>
</evidence>
<dbReference type="EMBL" id="CM018031">
    <property type="protein sequence ID" value="KAA8549774.1"/>
    <property type="molecule type" value="Genomic_DNA"/>
</dbReference>
<proteinExistence type="inferred from homology"/>
<evidence type="ECO:0000256" key="5">
    <source>
        <dbReference type="ARBA" id="ARBA00022989"/>
    </source>
</evidence>
<keyword evidence="10" id="KW-1185">Reference proteome</keyword>
<dbReference type="Proteomes" id="UP000325577">
    <property type="component" value="Linkage Group LG0"/>
</dbReference>
<comment type="similarity">
    <text evidence="2">Belongs to the NRAMP (TC 2.A.55) family.</text>
</comment>
<evidence type="ECO:0000313" key="10">
    <source>
        <dbReference type="Proteomes" id="UP000325577"/>
    </source>
</evidence>
<accession>A0A5J5C4L6</accession>
<dbReference type="GO" id="GO:0015086">
    <property type="term" value="F:cadmium ion transmembrane transporter activity"/>
    <property type="evidence" value="ECO:0007669"/>
    <property type="project" value="TreeGrafter"/>
</dbReference>
<organism evidence="9 10">
    <name type="scientific">Nyssa sinensis</name>
    <dbReference type="NCBI Taxonomy" id="561372"/>
    <lineage>
        <taxon>Eukaryota</taxon>
        <taxon>Viridiplantae</taxon>
        <taxon>Streptophyta</taxon>
        <taxon>Embryophyta</taxon>
        <taxon>Tracheophyta</taxon>
        <taxon>Spermatophyta</taxon>
        <taxon>Magnoliopsida</taxon>
        <taxon>eudicotyledons</taxon>
        <taxon>Gunneridae</taxon>
        <taxon>Pentapetalae</taxon>
        <taxon>asterids</taxon>
        <taxon>Cornales</taxon>
        <taxon>Nyssaceae</taxon>
        <taxon>Nyssa</taxon>
    </lineage>
</organism>
<dbReference type="GO" id="GO:0005384">
    <property type="term" value="F:manganese ion transmembrane transporter activity"/>
    <property type="evidence" value="ECO:0007669"/>
    <property type="project" value="TreeGrafter"/>
</dbReference>
<comment type="subcellular location">
    <subcellularLocation>
        <location evidence="1">Membrane</location>
        <topology evidence="1">Multi-pass membrane protein</topology>
    </subcellularLocation>
</comment>
<evidence type="ECO:0000256" key="8">
    <source>
        <dbReference type="SAM" id="Phobius"/>
    </source>
</evidence>
<protein>
    <submittedName>
        <fullName evidence="9">Uncharacterized protein</fullName>
    </submittedName>
</protein>
<evidence type="ECO:0000256" key="2">
    <source>
        <dbReference type="ARBA" id="ARBA00009965"/>
    </source>
</evidence>
<evidence type="ECO:0000256" key="6">
    <source>
        <dbReference type="ARBA" id="ARBA00023065"/>
    </source>
</evidence>
<evidence type="ECO:0000313" key="9">
    <source>
        <dbReference type="EMBL" id="KAA8549774.1"/>
    </source>
</evidence>
<keyword evidence="6" id="KW-0406">Ion transport</keyword>
<dbReference type="AlphaFoldDB" id="A0A5J5C4L6"/>
<name>A0A5J5C4L6_9ASTE</name>
<sequence length="115" mass="12266">MSFGREVAVIAADILEVIGASYALNILFHISVWAGVLLSGSSTLLLLGLERFGVRKLEIVISVLVFIMAGCFLGELSYVKPLAVDMLMGMFFPKLSGQSASGSRHCPASCPYHAS</sequence>
<keyword evidence="4 8" id="KW-0812">Transmembrane</keyword>
<gene>
    <name evidence="9" type="ORF">F0562_001208</name>
</gene>
<keyword evidence="5 8" id="KW-1133">Transmembrane helix</keyword>
<evidence type="ECO:0000256" key="4">
    <source>
        <dbReference type="ARBA" id="ARBA00022692"/>
    </source>
</evidence>
<keyword evidence="3" id="KW-0813">Transport</keyword>
<dbReference type="GO" id="GO:0005886">
    <property type="term" value="C:plasma membrane"/>
    <property type="evidence" value="ECO:0007669"/>
    <property type="project" value="TreeGrafter"/>
</dbReference>
<dbReference type="PRINTS" id="PR00447">
    <property type="entry name" value="NATRESASSCMP"/>
</dbReference>
<feature type="transmembrane region" description="Helical" evidence="8">
    <location>
        <begin position="26"/>
        <end position="47"/>
    </location>
</feature>
<dbReference type="PANTHER" id="PTHR11706">
    <property type="entry name" value="SOLUTE CARRIER PROTEIN FAMILY 11 MEMBER"/>
    <property type="match status" value="1"/>
</dbReference>
<dbReference type="GO" id="GO:0034755">
    <property type="term" value="P:iron ion transmembrane transport"/>
    <property type="evidence" value="ECO:0007669"/>
    <property type="project" value="TreeGrafter"/>
</dbReference>
<dbReference type="PANTHER" id="PTHR11706:SF77">
    <property type="entry name" value="METAL TRANSPORTER NRAMP5"/>
    <property type="match status" value="1"/>
</dbReference>
<keyword evidence="7 8" id="KW-0472">Membrane</keyword>
<dbReference type="Pfam" id="PF01566">
    <property type="entry name" value="Nramp"/>
    <property type="match status" value="1"/>
</dbReference>
<evidence type="ECO:0000256" key="7">
    <source>
        <dbReference type="ARBA" id="ARBA00023136"/>
    </source>
</evidence>